<dbReference type="GO" id="GO:0016887">
    <property type="term" value="F:ATP hydrolysis activity"/>
    <property type="evidence" value="ECO:0007669"/>
    <property type="project" value="InterPro"/>
</dbReference>
<dbReference type="InterPro" id="IPR015860">
    <property type="entry name" value="ABC_transpr_TagH-like"/>
</dbReference>
<dbReference type="Pfam" id="PF00005">
    <property type="entry name" value="ABC_tran"/>
    <property type="match status" value="1"/>
</dbReference>
<keyword evidence="7" id="KW-1185">Reference proteome</keyword>
<dbReference type="GO" id="GO:0005524">
    <property type="term" value="F:ATP binding"/>
    <property type="evidence" value="ECO:0007669"/>
    <property type="project" value="UniProtKB-KW"/>
</dbReference>
<dbReference type="Proteomes" id="UP000268016">
    <property type="component" value="Unassembled WGS sequence"/>
</dbReference>
<comment type="caution">
    <text evidence="6">The sequence shown here is derived from an EMBL/GenBank/DDBJ whole genome shotgun (WGS) entry which is preliminary data.</text>
</comment>
<dbReference type="InterPro" id="IPR003439">
    <property type="entry name" value="ABC_transporter-like_ATP-bd"/>
</dbReference>
<sequence length="219" mass="23802">MIVMRNLCKVFRAGNQRKVVADNINAVFPSGVAVALLGRNGAGKSTLLQMIAGNTSPTSGEILSDGNISFPVGLANSVNANMTGAQNTRFVARVYGVDTDDLVEFVRDFAELGPHFHMPVRTYSSGMRSRLIFGINMGIEFDTYLIDEVTATGDASFRKKSTDVFRSRLEKAGAIFVNHSPGASREICTAGALLENGKLTYYDDLEEALEVHDANMKRK</sequence>
<evidence type="ECO:0000313" key="7">
    <source>
        <dbReference type="Proteomes" id="UP000268016"/>
    </source>
</evidence>
<protein>
    <submittedName>
        <fullName evidence="6">ABC transporter ATP-binding protein</fullName>
    </submittedName>
</protein>
<dbReference type="InterPro" id="IPR050683">
    <property type="entry name" value="Bact_Polysacc_Export_ATP-bd"/>
</dbReference>
<evidence type="ECO:0000313" key="6">
    <source>
        <dbReference type="EMBL" id="ROU02986.1"/>
    </source>
</evidence>
<reference evidence="6 7" key="1">
    <citation type="submission" date="2018-10" db="EMBL/GenBank/DDBJ databases">
        <title>Histidinibacterium lentulum gen. nov., sp. nov., a marine bacterium from the culture broth of Picochlorum sp. 122.</title>
        <authorList>
            <person name="Wang G."/>
        </authorList>
    </citation>
    <scope>NUCLEOTIDE SEQUENCE [LARGE SCALE GENOMIC DNA]</scope>
    <source>
        <strain evidence="6 7">B17</strain>
    </source>
</reference>
<keyword evidence="4 6" id="KW-0067">ATP-binding</keyword>
<evidence type="ECO:0000259" key="5">
    <source>
        <dbReference type="PROSITE" id="PS50893"/>
    </source>
</evidence>
<feature type="domain" description="ABC transporter" evidence="5">
    <location>
        <begin position="2"/>
        <end position="219"/>
    </location>
</feature>
<dbReference type="AlphaFoldDB" id="A0A3N2R6M6"/>
<dbReference type="PANTHER" id="PTHR46743:SF2">
    <property type="entry name" value="TEICHOIC ACIDS EXPORT ATP-BINDING PROTEIN TAGH"/>
    <property type="match status" value="1"/>
</dbReference>
<name>A0A3N2R6M6_9RHOB</name>
<dbReference type="GO" id="GO:0140359">
    <property type="term" value="F:ABC-type transporter activity"/>
    <property type="evidence" value="ECO:0007669"/>
    <property type="project" value="InterPro"/>
</dbReference>
<dbReference type="PANTHER" id="PTHR46743">
    <property type="entry name" value="TEICHOIC ACIDS EXPORT ATP-BINDING PROTEIN TAGH"/>
    <property type="match status" value="1"/>
</dbReference>
<dbReference type="InterPro" id="IPR027417">
    <property type="entry name" value="P-loop_NTPase"/>
</dbReference>
<dbReference type="RefSeq" id="WP_123641539.1">
    <property type="nucleotide sequence ID" value="NZ_ML119083.1"/>
</dbReference>
<dbReference type="PROSITE" id="PS50893">
    <property type="entry name" value="ABC_TRANSPORTER_2"/>
    <property type="match status" value="1"/>
</dbReference>
<dbReference type="PROSITE" id="PS00211">
    <property type="entry name" value="ABC_TRANSPORTER_1"/>
    <property type="match status" value="1"/>
</dbReference>
<dbReference type="InterPro" id="IPR017871">
    <property type="entry name" value="ABC_transporter-like_CS"/>
</dbReference>
<dbReference type="EMBL" id="RDRB01000003">
    <property type="protein sequence ID" value="ROU02986.1"/>
    <property type="molecule type" value="Genomic_DNA"/>
</dbReference>
<comment type="similarity">
    <text evidence="1">Belongs to the ABC transporter superfamily.</text>
</comment>
<organism evidence="6 7">
    <name type="scientific">Histidinibacterium lentulum</name>
    <dbReference type="NCBI Taxonomy" id="2480588"/>
    <lineage>
        <taxon>Bacteria</taxon>
        <taxon>Pseudomonadati</taxon>
        <taxon>Pseudomonadota</taxon>
        <taxon>Alphaproteobacteria</taxon>
        <taxon>Rhodobacterales</taxon>
        <taxon>Paracoccaceae</taxon>
        <taxon>Histidinibacterium</taxon>
    </lineage>
</organism>
<evidence type="ECO:0000256" key="2">
    <source>
        <dbReference type="ARBA" id="ARBA00022448"/>
    </source>
</evidence>
<accession>A0A3N2R6M6</accession>
<keyword evidence="2" id="KW-0813">Transport</keyword>
<dbReference type="Gene3D" id="3.40.50.300">
    <property type="entry name" value="P-loop containing nucleotide triphosphate hydrolases"/>
    <property type="match status" value="1"/>
</dbReference>
<evidence type="ECO:0000256" key="3">
    <source>
        <dbReference type="ARBA" id="ARBA00022741"/>
    </source>
</evidence>
<dbReference type="SMART" id="SM00382">
    <property type="entry name" value="AAA"/>
    <property type="match status" value="1"/>
</dbReference>
<dbReference type="SUPFAM" id="SSF52540">
    <property type="entry name" value="P-loop containing nucleoside triphosphate hydrolases"/>
    <property type="match status" value="1"/>
</dbReference>
<dbReference type="CDD" id="cd03220">
    <property type="entry name" value="ABC_KpsT_Wzt"/>
    <property type="match status" value="1"/>
</dbReference>
<proteinExistence type="inferred from homology"/>
<evidence type="ECO:0000256" key="4">
    <source>
        <dbReference type="ARBA" id="ARBA00022840"/>
    </source>
</evidence>
<dbReference type="InterPro" id="IPR003593">
    <property type="entry name" value="AAA+_ATPase"/>
</dbReference>
<dbReference type="GO" id="GO:0016020">
    <property type="term" value="C:membrane"/>
    <property type="evidence" value="ECO:0007669"/>
    <property type="project" value="InterPro"/>
</dbReference>
<evidence type="ECO:0000256" key="1">
    <source>
        <dbReference type="ARBA" id="ARBA00005417"/>
    </source>
</evidence>
<keyword evidence="3" id="KW-0547">Nucleotide-binding</keyword>
<gene>
    <name evidence="6" type="ORF">EAT49_06720</name>
</gene>
<dbReference type="OrthoDB" id="9778870at2"/>